<dbReference type="RefSeq" id="WP_344991391.1">
    <property type="nucleotide sequence ID" value="NZ_BAABFR010000008.1"/>
</dbReference>
<protein>
    <submittedName>
        <fullName evidence="1">Uncharacterized protein</fullName>
    </submittedName>
</protein>
<reference evidence="2" key="1">
    <citation type="journal article" date="2019" name="Int. J. Syst. Evol. Microbiol.">
        <title>The Global Catalogue of Microorganisms (GCM) 10K type strain sequencing project: providing services to taxonomists for standard genome sequencing and annotation.</title>
        <authorList>
            <consortium name="The Broad Institute Genomics Platform"/>
            <consortium name="The Broad Institute Genome Sequencing Center for Infectious Disease"/>
            <person name="Wu L."/>
            <person name="Ma J."/>
        </authorList>
    </citation>
    <scope>NUCLEOTIDE SEQUENCE [LARGE SCALE GENOMIC DNA]</scope>
    <source>
        <strain evidence="2">JCM 17688</strain>
    </source>
</reference>
<dbReference type="Proteomes" id="UP001500635">
    <property type="component" value="Unassembled WGS sequence"/>
</dbReference>
<evidence type="ECO:0000313" key="2">
    <source>
        <dbReference type="Proteomes" id="UP001500635"/>
    </source>
</evidence>
<name>A0ABP8J6S5_9ACTN</name>
<keyword evidence="2" id="KW-1185">Reference proteome</keyword>
<evidence type="ECO:0000313" key="1">
    <source>
        <dbReference type="EMBL" id="GAA4386027.1"/>
    </source>
</evidence>
<accession>A0ABP8J6S5</accession>
<organism evidence="1 2">
    <name type="scientific">Tsukamurella soli</name>
    <dbReference type="NCBI Taxonomy" id="644556"/>
    <lineage>
        <taxon>Bacteria</taxon>
        <taxon>Bacillati</taxon>
        <taxon>Actinomycetota</taxon>
        <taxon>Actinomycetes</taxon>
        <taxon>Mycobacteriales</taxon>
        <taxon>Tsukamurellaceae</taxon>
        <taxon>Tsukamurella</taxon>
    </lineage>
</organism>
<comment type="caution">
    <text evidence="1">The sequence shown here is derived from an EMBL/GenBank/DDBJ whole genome shotgun (WGS) entry which is preliminary data.</text>
</comment>
<dbReference type="EMBL" id="BAABFR010000008">
    <property type="protein sequence ID" value="GAA4386027.1"/>
    <property type="molecule type" value="Genomic_DNA"/>
</dbReference>
<gene>
    <name evidence="1" type="ORF">GCM10023147_08720</name>
</gene>
<proteinExistence type="predicted"/>
<sequence length="117" mass="12857">MTTFSDATRETQLYIHTVASAFAAWHEATIPAEMAAVRRPETKEEAEALIAALITTFEANGARKKIAPSGIHPATMGRLLAERGERYDAQKRTYTTSQGFDAMVGLYLEERAGEGEH</sequence>